<proteinExistence type="inferred from homology"/>
<dbReference type="Proteomes" id="UP001626550">
    <property type="component" value="Unassembled WGS sequence"/>
</dbReference>
<evidence type="ECO:0000313" key="4">
    <source>
        <dbReference type="Proteomes" id="UP001626550"/>
    </source>
</evidence>
<dbReference type="AlphaFoldDB" id="A0ABD2QI85"/>
<comment type="caution">
    <text evidence="3">The sequence shown here is derived from an EMBL/GenBank/DDBJ whole genome shotgun (WGS) entry which is preliminary data.</text>
</comment>
<dbReference type="EMBL" id="JBJKFK010000153">
    <property type="protein sequence ID" value="KAL3319253.1"/>
    <property type="molecule type" value="Genomic_DNA"/>
</dbReference>
<accession>A0ABD2QI85</accession>
<evidence type="ECO:0000256" key="2">
    <source>
        <dbReference type="ARBA" id="ARBA00023054"/>
    </source>
</evidence>
<dbReference type="Pfam" id="PF07047">
    <property type="entry name" value="OPA3"/>
    <property type="match status" value="1"/>
</dbReference>
<comment type="similarity">
    <text evidence="1">Belongs to the OPA3 family.</text>
</comment>
<dbReference type="PANTHER" id="PTHR12499:SF0">
    <property type="entry name" value="OPTIC ATROPHY 3 PROTEIN"/>
    <property type="match status" value="1"/>
</dbReference>
<sequence length="155" mass="17449">MVGPFPVFKLGALAAKQLSKPLANYIKIQAKNYAFFRKYICSPPAQIYHFWETKLKLKLLGIPPPAEVAKLSEENAVDLGAEMLGEIIIFSVGSILVIWEYKRQVKNAQNKEELLNTTVHELTDTLNEIGILVEIQDAKIHELTRTVEALKSSKK</sequence>
<reference evidence="3 4" key="1">
    <citation type="submission" date="2024-11" db="EMBL/GenBank/DDBJ databases">
        <title>Adaptive evolution of stress response genes in parasites aligns with host niche diversity.</title>
        <authorList>
            <person name="Hahn C."/>
            <person name="Resl P."/>
        </authorList>
    </citation>
    <scope>NUCLEOTIDE SEQUENCE [LARGE SCALE GENOMIC DNA]</scope>
    <source>
        <strain evidence="3">EGGRZ-B1_66</strain>
        <tissue evidence="3">Body</tissue>
    </source>
</reference>
<keyword evidence="4" id="KW-1185">Reference proteome</keyword>
<protein>
    <submittedName>
        <fullName evidence="3">Optic atrophy 3 protein</fullName>
    </submittedName>
</protein>
<organism evidence="3 4">
    <name type="scientific">Cichlidogyrus casuarinus</name>
    <dbReference type="NCBI Taxonomy" id="1844966"/>
    <lineage>
        <taxon>Eukaryota</taxon>
        <taxon>Metazoa</taxon>
        <taxon>Spiralia</taxon>
        <taxon>Lophotrochozoa</taxon>
        <taxon>Platyhelminthes</taxon>
        <taxon>Monogenea</taxon>
        <taxon>Monopisthocotylea</taxon>
        <taxon>Dactylogyridea</taxon>
        <taxon>Ancyrocephalidae</taxon>
        <taxon>Cichlidogyrus</taxon>
    </lineage>
</organism>
<name>A0ABD2QI85_9PLAT</name>
<evidence type="ECO:0000256" key="1">
    <source>
        <dbReference type="ARBA" id="ARBA00007584"/>
    </source>
</evidence>
<gene>
    <name evidence="3" type="primary">OPA3</name>
    <name evidence="3" type="ORF">Ciccas_002077</name>
</gene>
<evidence type="ECO:0000313" key="3">
    <source>
        <dbReference type="EMBL" id="KAL3319253.1"/>
    </source>
</evidence>
<dbReference type="InterPro" id="IPR010754">
    <property type="entry name" value="OPA3-like"/>
</dbReference>
<dbReference type="PANTHER" id="PTHR12499">
    <property type="entry name" value="OPTIC ATROPHY 3 PROTEIN OPA3"/>
    <property type="match status" value="1"/>
</dbReference>
<keyword evidence="2" id="KW-0175">Coiled coil</keyword>